<dbReference type="InterPro" id="IPR000914">
    <property type="entry name" value="SBP_5_dom"/>
</dbReference>
<dbReference type="SUPFAM" id="SSF53850">
    <property type="entry name" value="Periplasmic binding protein-like II"/>
    <property type="match status" value="1"/>
</dbReference>
<keyword evidence="1" id="KW-0732">Signal</keyword>
<dbReference type="Gene3D" id="3.40.190.10">
    <property type="entry name" value="Periplasmic binding protein-like II"/>
    <property type="match status" value="1"/>
</dbReference>
<comment type="caution">
    <text evidence="3">The sequence shown here is derived from an EMBL/GenBank/DDBJ whole genome shotgun (WGS) entry which is preliminary data.</text>
</comment>
<dbReference type="Pfam" id="PF00496">
    <property type="entry name" value="SBP_bac_5"/>
    <property type="match status" value="1"/>
</dbReference>
<dbReference type="EMBL" id="JAAGNX010000002">
    <property type="protein sequence ID" value="NDV62899.1"/>
    <property type="molecule type" value="Genomic_DNA"/>
</dbReference>
<reference evidence="3 4" key="1">
    <citation type="submission" date="2020-02" db="EMBL/GenBank/DDBJ databases">
        <title>Albibacoteraceae fam. nov., the first described family within the subdivision 4 Verrucomicrobia.</title>
        <authorList>
            <person name="Xi F."/>
        </authorList>
    </citation>
    <scope>NUCLEOTIDE SEQUENCE [LARGE SCALE GENOMIC DNA]</scope>
    <source>
        <strain evidence="3 4">CK1056</strain>
    </source>
</reference>
<sequence length="620" mass="72172">MSVIVLAGCGRREGDEVAAYDNTEEVEAYYEAHPERFVFASPEDLPEGLDWQDGSELASFGDPRAKRGGHLRLRLPRLQATLRVLGPDANGSLRGPLWNANSVFLVSGHPWEDGYIPGLARRWAVENTTPQRIYFELDPDARWSDGRPVTTEDFLFSLYVLLSPHVQDPAVNRVYDENIANITRYDERTFSLTLAKPTPSPLAWGASYILFQREFYREFGPDYTDRYHSRFAPVTGAYTLDTEDIRRGEQVTFRRLTNWWADDKPFYRYRYNVDKLTYVVVRDDFKAFEAFLNGTLDLFPINETELWYDRADVDPIKNGYIERAQVYHLLPTGSMGLFINSMSPLLDNRDIRVGIQHATNYERVNKDIHRGDQRRIRSFVDGYGPYDHTDMRARDFSIDKALEEFAKAGFTERGPDGILVNDAGQRLSFTFSISSRSEESRIALVLREEAAQAGLDLRIEEMDPTAFFTKVFEKNHEICLFGWNTGYAKVPTFEWEMRGEDAGKPKNFNSTNIRDDRLDALLEEWDQLRDPEKAYQVSHDIQERLYEYAAWVPGLSADFTRWGCWRWMQWPEYFQVPKYFMFTASGVFWIDEDIREQTLEARRKGQGFPPKTTVYDRWKQ</sequence>
<accession>A0A6B2M3V7</accession>
<dbReference type="PANTHER" id="PTHR30290">
    <property type="entry name" value="PERIPLASMIC BINDING COMPONENT OF ABC TRANSPORTER"/>
    <property type="match status" value="1"/>
</dbReference>
<dbReference type="InterPro" id="IPR039424">
    <property type="entry name" value="SBP_5"/>
</dbReference>
<dbReference type="Gene3D" id="3.10.105.10">
    <property type="entry name" value="Dipeptide-binding Protein, Domain 3"/>
    <property type="match status" value="1"/>
</dbReference>
<keyword evidence="4" id="KW-1185">Reference proteome</keyword>
<dbReference type="PANTHER" id="PTHR30290:SF64">
    <property type="entry name" value="ABC TRANSPORTER PERIPLASMIC BINDING PROTEIN"/>
    <property type="match status" value="1"/>
</dbReference>
<dbReference type="Proteomes" id="UP000478417">
    <property type="component" value="Unassembled WGS sequence"/>
</dbReference>
<dbReference type="AlphaFoldDB" id="A0A6B2M3V7"/>
<evidence type="ECO:0000313" key="3">
    <source>
        <dbReference type="EMBL" id="NDV62899.1"/>
    </source>
</evidence>
<proteinExistence type="predicted"/>
<feature type="domain" description="Solute-binding protein family 5" evidence="2">
    <location>
        <begin position="115"/>
        <end position="499"/>
    </location>
</feature>
<dbReference type="GO" id="GO:1904680">
    <property type="term" value="F:peptide transmembrane transporter activity"/>
    <property type="evidence" value="ECO:0007669"/>
    <property type="project" value="TreeGrafter"/>
</dbReference>
<dbReference type="RefSeq" id="WP_163965562.1">
    <property type="nucleotide sequence ID" value="NZ_JAAGNX010000002.1"/>
</dbReference>
<organism evidence="3 4">
    <name type="scientific">Oceanipulchritudo coccoides</name>
    <dbReference type="NCBI Taxonomy" id="2706888"/>
    <lineage>
        <taxon>Bacteria</taxon>
        <taxon>Pseudomonadati</taxon>
        <taxon>Verrucomicrobiota</taxon>
        <taxon>Opitutia</taxon>
        <taxon>Puniceicoccales</taxon>
        <taxon>Oceanipulchritudinaceae</taxon>
        <taxon>Oceanipulchritudo</taxon>
    </lineage>
</organism>
<protein>
    <recommendedName>
        <fullName evidence="2">Solute-binding protein family 5 domain-containing protein</fullName>
    </recommendedName>
</protein>
<gene>
    <name evidence="3" type="ORF">G0Q06_10590</name>
</gene>
<evidence type="ECO:0000259" key="2">
    <source>
        <dbReference type="Pfam" id="PF00496"/>
    </source>
</evidence>
<dbReference type="GO" id="GO:0042884">
    <property type="term" value="P:microcin transport"/>
    <property type="evidence" value="ECO:0007669"/>
    <property type="project" value="TreeGrafter"/>
</dbReference>
<name>A0A6B2M3V7_9BACT</name>
<dbReference type="GO" id="GO:0030288">
    <property type="term" value="C:outer membrane-bounded periplasmic space"/>
    <property type="evidence" value="ECO:0007669"/>
    <property type="project" value="TreeGrafter"/>
</dbReference>
<evidence type="ECO:0000256" key="1">
    <source>
        <dbReference type="ARBA" id="ARBA00022729"/>
    </source>
</evidence>
<dbReference type="GO" id="GO:0015833">
    <property type="term" value="P:peptide transport"/>
    <property type="evidence" value="ECO:0007669"/>
    <property type="project" value="TreeGrafter"/>
</dbReference>
<evidence type="ECO:0000313" key="4">
    <source>
        <dbReference type="Proteomes" id="UP000478417"/>
    </source>
</evidence>